<keyword evidence="1" id="KW-0547">Nucleotide-binding</keyword>
<evidence type="ECO:0000313" key="4">
    <source>
        <dbReference type="EMBL" id="ARU49962.1"/>
    </source>
</evidence>
<dbReference type="GO" id="GO:0016887">
    <property type="term" value="F:ATP hydrolysis activity"/>
    <property type="evidence" value="ECO:0007669"/>
    <property type="project" value="InterPro"/>
</dbReference>
<feature type="domain" description="ABC transporter" evidence="3">
    <location>
        <begin position="4"/>
        <end position="233"/>
    </location>
</feature>
<evidence type="ECO:0000256" key="2">
    <source>
        <dbReference type="ARBA" id="ARBA00022840"/>
    </source>
</evidence>
<reference evidence="5" key="1">
    <citation type="submission" date="2017-05" db="EMBL/GenBank/DDBJ databases">
        <title>Dechlorination kinetics govern the competition between two new strains of the genus Sulfurospirillum.</title>
        <authorList>
            <person name="Buttet G.F."/>
            <person name="Murray A.M."/>
            <person name="Goris T."/>
            <person name="Burion M."/>
            <person name="Lin B."/>
            <person name="Rolle M."/>
            <person name="Maillard J."/>
        </authorList>
    </citation>
    <scope>NUCLEOTIDE SEQUENCE [LARGE SCALE GENOMIC DNA]</scope>
    <source>
        <strain evidence="5">SL2-1</strain>
    </source>
</reference>
<feature type="domain" description="ABC transporter" evidence="3">
    <location>
        <begin position="325"/>
        <end position="554"/>
    </location>
</feature>
<dbReference type="InterPro" id="IPR003439">
    <property type="entry name" value="ABC_transporter-like_ATP-bd"/>
</dbReference>
<organism evidence="4 5">
    <name type="scientific">Sulfurospirillum diekertiae</name>
    <dbReference type="NCBI Taxonomy" id="1854492"/>
    <lineage>
        <taxon>Bacteria</taxon>
        <taxon>Pseudomonadati</taxon>
        <taxon>Campylobacterota</taxon>
        <taxon>Epsilonproteobacteria</taxon>
        <taxon>Campylobacterales</taxon>
        <taxon>Sulfurospirillaceae</taxon>
        <taxon>Sulfurospirillum</taxon>
    </lineage>
</organism>
<evidence type="ECO:0000259" key="3">
    <source>
        <dbReference type="PROSITE" id="PS50893"/>
    </source>
</evidence>
<dbReference type="KEGG" id="suls:Sdiek1_2819"/>
<keyword evidence="5" id="KW-1185">Reference proteome</keyword>
<dbReference type="InterPro" id="IPR027417">
    <property type="entry name" value="P-loop_NTPase"/>
</dbReference>
<sequence>MTIVTAQNLSKTFANSQKPAFDALNFNIESGKITGLVGPDGAGKTTLIRILAGLLKSSSGSLEILGTTMPCSQSDFLQQIGYMPQKFGLYEDLSVAENMRLYATLQDVEEPKKRIKELLDFTDLSAFYTRKAGALSGGMKQKLGLACALIKKPKLLLLDEPGVGVDPISRKNLWEMIQSLLKEDIAVLWGTSYLDEADKCDSVILLNEGNALYQGTPTIMKAPLIGYVYRIENISSDKRALLTALLHLEDVMDAVLVGEAIRVNLKENASFPFDALYAYDAKAKAVVCDPTFEDAFVRLLGVKTEPESLLATKMATTPMSHSLLIEAKNLTKKFGNFTATDRIDFEIGRGEIFGFLGPNGAGKSTTFKMLCGLLIPTQGTAKVMGEDLYVAGANARTHIGYMAQKFSLYGSLSVQDNLDFFAGVYGLSGQKCAQKIKDIIQTFEFKPHLQTQADLLPLGIKQRLALSCALMHEPLVLFLDEPTSGVDPITRKEFWTHINGIVKKGVSVMVSTHFMDEAEYCDRIMLIYKGKAIASGTPDELKHLVSLDATMEEAFIHLIQAYDQRLIDEK</sequence>
<name>A0A1Y0HPA9_9BACT</name>
<dbReference type="AlphaFoldDB" id="A0A1Y0HPA9"/>
<dbReference type="PANTHER" id="PTHR43038:SF3">
    <property type="entry name" value="ABC TRANSPORTER G FAMILY MEMBER 20 ISOFORM X1"/>
    <property type="match status" value="1"/>
</dbReference>
<dbReference type="RefSeq" id="WP_087439634.1">
    <property type="nucleotide sequence ID" value="NZ_CP021416.1"/>
</dbReference>
<keyword evidence="2 4" id="KW-0067">ATP-binding</keyword>
<proteinExistence type="predicted"/>
<dbReference type="EMBL" id="CP021416">
    <property type="protein sequence ID" value="ARU49962.1"/>
    <property type="molecule type" value="Genomic_DNA"/>
</dbReference>
<dbReference type="Pfam" id="PF00005">
    <property type="entry name" value="ABC_tran"/>
    <property type="match status" value="2"/>
</dbReference>
<dbReference type="CDD" id="cd03230">
    <property type="entry name" value="ABC_DR_subfamily_A"/>
    <property type="match status" value="2"/>
</dbReference>
<accession>A0A1Y0HPA9</accession>
<dbReference type="PANTHER" id="PTHR43038">
    <property type="entry name" value="ATP-BINDING CASSETTE, SUB-FAMILY H, MEMBER 1"/>
    <property type="match status" value="1"/>
</dbReference>
<dbReference type="PROSITE" id="PS00211">
    <property type="entry name" value="ABC_TRANSPORTER_1"/>
    <property type="match status" value="1"/>
</dbReference>
<evidence type="ECO:0000256" key="1">
    <source>
        <dbReference type="ARBA" id="ARBA00022741"/>
    </source>
</evidence>
<dbReference type="Proteomes" id="UP000196005">
    <property type="component" value="Chromosome"/>
</dbReference>
<dbReference type="InterPro" id="IPR003593">
    <property type="entry name" value="AAA+_ATPase"/>
</dbReference>
<dbReference type="InterPro" id="IPR017871">
    <property type="entry name" value="ABC_transporter-like_CS"/>
</dbReference>
<evidence type="ECO:0000313" key="5">
    <source>
        <dbReference type="Proteomes" id="UP000196005"/>
    </source>
</evidence>
<dbReference type="GO" id="GO:0005524">
    <property type="term" value="F:ATP binding"/>
    <property type="evidence" value="ECO:0007669"/>
    <property type="project" value="UniProtKB-KW"/>
</dbReference>
<dbReference type="Gene3D" id="3.40.50.300">
    <property type="entry name" value="P-loop containing nucleotide triphosphate hydrolases"/>
    <property type="match status" value="2"/>
</dbReference>
<dbReference type="SMART" id="SM00382">
    <property type="entry name" value="AAA"/>
    <property type="match status" value="2"/>
</dbReference>
<protein>
    <submittedName>
        <fullName evidence="4">ABC transporter ATP-binding protein YbhF</fullName>
    </submittedName>
</protein>
<gene>
    <name evidence="4" type="ORF">Sdiek1_2819</name>
</gene>
<dbReference type="PROSITE" id="PS50893">
    <property type="entry name" value="ABC_TRANSPORTER_2"/>
    <property type="match status" value="2"/>
</dbReference>
<dbReference type="SUPFAM" id="SSF52540">
    <property type="entry name" value="P-loop containing nucleoside triphosphate hydrolases"/>
    <property type="match status" value="2"/>
</dbReference>